<dbReference type="EMBL" id="DVFJ01000036">
    <property type="protein sequence ID" value="HIQ72560.1"/>
    <property type="molecule type" value="Genomic_DNA"/>
</dbReference>
<protein>
    <submittedName>
        <fullName evidence="2">Uncharacterized protein</fullName>
    </submittedName>
</protein>
<sequence>MDRFLIDRIERLAGNVEKLRLSEYLQYVSDTRRLIWVNFISGVARGFGFAVGFSLLGALFIVLLQRMAVDSLPVIGEFLAEVIRIVEKNL</sequence>
<reference evidence="2" key="1">
    <citation type="submission" date="2020-10" db="EMBL/GenBank/DDBJ databases">
        <authorList>
            <person name="Gilroy R."/>
        </authorList>
    </citation>
    <scope>NUCLEOTIDE SEQUENCE</scope>
    <source>
        <strain evidence="2">ChiSxjej2B14-6234</strain>
    </source>
</reference>
<dbReference type="Pfam" id="PF18910">
    <property type="entry name" value="DUF5665"/>
    <property type="match status" value="1"/>
</dbReference>
<proteinExistence type="predicted"/>
<evidence type="ECO:0000313" key="2">
    <source>
        <dbReference type="EMBL" id="HIQ72560.1"/>
    </source>
</evidence>
<dbReference type="AlphaFoldDB" id="A0A9D1CRE0"/>
<keyword evidence="1" id="KW-1133">Transmembrane helix</keyword>
<evidence type="ECO:0000313" key="3">
    <source>
        <dbReference type="Proteomes" id="UP000886887"/>
    </source>
</evidence>
<gene>
    <name evidence="2" type="ORF">IAB73_10190</name>
</gene>
<name>A0A9D1CRE0_9FIRM</name>
<dbReference type="InterPro" id="IPR043723">
    <property type="entry name" value="DUF5665"/>
</dbReference>
<reference evidence="2" key="2">
    <citation type="journal article" date="2021" name="PeerJ">
        <title>Extensive microbial diversity within the chicken gut microbiome revealed by metagenomics and culture.</title>
        <authorList>
            <person name="Gilroy R."/>
            <person name="Ravi A."/>
            <person name="Getino M."/>
            <person name="Pursley I."/>
            <person name="Horton D.L."/>
            <person name="Alikhan N.F."/>
            <person name="Baker D."/>
            <person name="Gharbi K."/>
            <person name="Hall N."/>
            <person name="Watson M."/>
            <person name="Adriaenssens E.M."/>
            <person name="Foster-Nyarko E."/>
            <person name="Jarju S."/>
            <person name="Secka A."/>
            <person name="Antonio M."/>
            <person name="Oren A."/>
            <person name="Chaudhuri R.R."/>
            <person name="La Ragione R."/>
            <person name="Hildebrand F."/>
            <person name="Pallen M.J."/>
        </authorList>
    </citation>
    <scope>NUCLEOTIDE SEQUENCE</scope>
    <source>
        <strain evidence="2">ChiSxjej2B14-6234</strain>
    </source>
</reference>
<accession>A0A9D1CRE0</accession>
<evidence type="ECO:0000256" key="1">
    <source>
        <dbReference type="SAM" id="Phobius"/>
    </source>
</evidence>
<comment type="caution">
    <text evidence="2">The sequence shown here is derived from an EMBL/GenBank/DDBJ whole genome shotgun (WGS) entry which is preliminary data.</text>
</comment>
<keyword evidence="1" id="KW-0812">Transmembrane</keyword>
<feature type="transmembrane region" description="Helical" evidence="1">
    <location>
        <begin position="35"/>
        <end position="64"/>
    </location>
</feature>
<dbReference type="Proteomes" id="UP000886887">
    <property type="component" value="Unassembled WGS sequence"/>
</dbReference>
<organism evidence="2 3">
    <name type="scientific">Candidatus Onthenecus intestinigallinarum</name>
    <dbReference type="NCBI Taxonomy" id="2840875"/>
    <lineage>
        <taxon>Bacteria</taxon>
        <taxon>Bacillati</taxon>
        <taxon>Bacillota</taxon>
        <taxon>Clostridia</taxon>
        <taxon>Eubacteriales</taxon>
        <taxon>Candidatus Onthenecus</taxon>
    </lineage>
</organism>
<keyword evidence="1" id="KW-0472">Membrane</keyword>